<dbReference type="Gene3D" id="3.40.50.300">
    <property type="entry name" value="P-loop containing nucleotide triphosphate hydrolases"/>
    <property type="match status" value="1"/>
</dbReference>
<keyword evidence="2" id="KW-1185">Reference proteome</keyword>
<dbReference type="AlphaFoldDB" id="A0A4E0QK23"/>
<dbReference type="Proteomes" id="UP000030428">
    <property type="component" value="Unassembled WGS sequence"/>
</dbReference>
<sequence length="122" mass="13975">MNRALNKTNFNLVLVEQHLDDHPDCRLVIIDTLAYVRTPSKSNNNLYLEETHLLKPIMALARHRQGLFIIIVHHVNKMPSDNVWERISGSYGLLGMVDAGLVLTRQSDITLIHSKGQNQRMH</sequence>
<dbReference type="EMBL" id="JSZA02000270">
    <property type="protein sequence ID" value="TGN99897.1"/>
    <property type="molecule type" value="Genomic_DNA"/>
</dbReference>
<organism evidence="1 2">
    <name type="scientific">Candidatus Thiomargarita nelsonii</name>
    <dbReference type="NCBI Taxonomy" id="1003181"/>
    <lineage>
        <taxon>Bacteria</taxon>
        <taxon>Pseudomonadati</taxon>
        <taxon>Pseudomonadota</taxon>
        <taxon>Gammaproteobacteria</taxon>
        <taxon>Thiotrichales</taxon>
        <taxon>Thiotrichaceae</taxon>
        <taxon>Thiomargarita</taxon>
    </lineage>
</organism>
<comment type="caution">
    <text evidence="1">The sequence shown here is derived from an EMBL/GenBank/DDBJ whole genome shotgun (WGS) entry which is preliminary data.</text>
</comment>
<evidence type="ECO:0000313" key="2">
    <source>
        <dbReference type="Proteomes" id="UP000030428"/>
    </source>
</evidence>
<dbReference type="InterPro" id="IPR027417">
    <property type="entry name" value="P-loop_NTPase"/>
</dbReference>
<reference evidence="1 2" key="1">
    <citation type="journal article" date="2016" name="Front. Microbiol.">
        <title>Single-Cell (Meta-)Genomics of a Dimorphic Candidatus Thiomargarita nelsonii Reveals Genomic Plasticity.</title>
        <authorList>
            <person name="Flood B.E."/>
            <person name="Fliss P."/>
            <person name="Jones D.S."/>
            <person name="Dick G.J."/>
            <person name="Jain S."/>
            <person name="Kaster A.K."/>
            <person name="Winkel M."/>
            <person name="Mussmann M."/>
            <person name="Bailey J."/>
        </authorList>
    </citation>
    <scope>NUCLEOTIDE SEQUENCE [LARGE SCALE GENOMIC DNA]</scope>
    <source>
        <strain evidence="1">Hydrate Ridge</strain>
    </source>
</reference>
<proteinExistence type="predicted"/>
<dbReference type="Pfam" id="PF13481">
    <property type="entry name" value="AAA_25"/>
    <property type="match status" value="1"/>
</dbReference>
<evidence type="ECO:0000313" key="1">
    <source>
        <dbReference type="EMBL" id="TGN99897.1"/>
    </source>
</evidence>
<gene>
    <name evidence="1" type="ORF">PN36_32045</name>
</gene>
<name>A0A4E0QK23_9GAMM</name>
<accession>A0A4E0QK23</accession>
<protein>
    <submittedName>
        <fullName evidence="1">Uncharacterized protein</fullName>
    </submittedName>
</protein>